<dbReference type="InterPro" id="IPR043502">
    <property type="entry name" value="DNA/RNA_pol_sf"/>
</dbReference>
<organism evidence="12 13">
    <name type="scientific">Carpediemonas membranifera</name>
    <dbReference type="NCBI Taxonomy" id="201153"/>
    <lineage>
        <taxon>Eukaryota</taxon>
        <taxon>Metamonada</taxon>
        <taxon>Carpediemonas-like organisms</taxon>
        <taxon>Carpediemonas</taxon>
    </lineage>
</organism>
<feature type="compositionally biased region" description="Acidic residues" evidence="8">
    <location>
        <begin position="82"/>
        <end position="91"/>
    </location>
</feature>
<dbReference type="PANTHER" id="PTHR37984">
    <property type="entry name" value="PROTEIN CBG26694"/>
    <property type="match status" value="1"/>
</dbReference>
<dbReference type="Gene3D" id="3.30.420.10">
    <property type="entry name" value="Ribonuclease H-like superfamily/Ribonuclease H"/>
    <property type="match status" value="1"/>
</dbReference>
<dbReference type="InterPro" id="IPR001584">
    <property type="entry name" value="Integrase_cat-core"/>
</dbReference>
<evidence type="ECO:0000256" key="2">
    <source>
        <dbReference type="ARBA" id="ARBA00022679"/>
    </source>
</evidence>
<feature type="region of interest" description="Disordered" evidence="8">
    <location>
        <begin position="232"/>
        <end position="331"/>
    </location>
</feature>
<dbReference type="InterPro" id="IPR043128">
    <property type="entry name" value="Rev_trsase/Diguanyl_cyclase"/>
</dbReference>
<evidence type="ECO:0000259" key="9">
    <source>
        <dbReference type="PROSITE" id="PS50013"/>
    </source>
</evidence>
<gene>
    <name evidence="12" type="ORF">J8273_4951</name>
</gene>
<evidence type="ECO:0000256" key="3">
    <source>
        <dbReference type="ARBA" id="ARBA00022695"/>
    </source>
</evidence>
<feature type="region of interest" description="Disordered" evidence="8">
    <location>
        <begin position="74"/>
        <end position="108"/>
    </location>
</feature>
<feature type="domain" description="Reverse transcriptase" evidence="10">
    <location>
        <begin position="549"/>
        <end position="726"/>
    </location>
</feature>
<dbReference type="InterPro" id="IPR050951">
    <property type="entry name" value="Retrovirus_Pol_polyprotein"/>
</dbReference>
<dbReference type="InterPro" id="IPR000953">
    <property type="entry name" value="Chromo/chromo_shadow_dom"/>
</dbReference>
<protein>
    <recommendedName>
        <fullName evidence="1">RNA-directed DNA polymerase</fullName>
        <ecNumber evidence="1">2.7.7.49</ecNumber>
    </recommendedName>
</protein>
<dbReference type="InterPro" id="IPR021109">
    <property type="entry name" value="Peptidase_aspartic_dom_sf"/>
</dbReference>
<keyword evidence="5" id="KW-0255">Endonuclease</keyword>
<dbReference type="Gene3D" id="3.10.10.10">
    <property type="entry name" value="HIV Type 1 Reverse Transcriptase, subunit A, domain 1"/>
    <property type="match status" value="1"/>
</dbReference>
<feature type="compositionally biased region" description="Polar residues" evidence="8">
    <location>
        <begin position="261"/>
        <end position="274"/>
    </location>
</feature>
<evidence type="ECO:0000256" key="1">
    <source>
        <dbReference type="ARBA" id="ARBA00012493"/>
    </source>
</evidence>
<evidence type="ECO:0000256" key="4">
    <source>
        <dbReference type="ARBA" id="ARBA00022722"/>
    </source>
</evidence>
<comment type="caution">
    <text evidence="12">The sequence shown here is derived from an EMBL/GenBank/DDBJ whole genome shotgun (WGS) entry which is preliminary data.</text>
</comment>
<dbReference type="InterPro" id="IPR036397">
    <property type="entry name" value="RNaseH_sf"/>
</dbReference>
<keyword evidence="4" id="KW-0540">Nuclease</keyword>
<dbReference type="Gene3D" id="2.40.70.10">
    <property type="entry name" value="Acid Proteases"/>
    <property type="match status" value="1"/>
</dbReference>
<dbReference type="InterPro" id="IPR016197">
    <property type="entry name" value="Chromo-like_dom_sf"/>
</dbReference>
<keyword evidence="3" id="KW-0548">Nucleotidyltransferase</keyword>
<dbReference type="InterPro" id="IPR000477">
    <property type="entry name" value="RT_dom"/>
</dbReference>
<dbReference type="Gene3D" id="3.30.70.270">
    <property type="match status" value="2"/>
</dbReference>
<dbReference type="Proteomes" id="UP000717585">
    <property type="component" value="Unassembled WGS sequence"/>
</dbReference>
<keyword evidence="2" id="KW-0808">Transferase</keyword>
<dbReference type="InterPro" id="IPR023780">
    <property type="entry name" value="Chromo_domain"/>
</dbReference>
<dbReference type="Pfam" id="PF17921">
    <property type="entry name" value="Integrase_H2C2"/>
    <property type="match status" value="1"/>
</dbReference>
<feature type="compositionally biased region" description="Low complexity" evidence="8">
    <location>
        <begin position="92"/>
        <end position="106"/>
    </location>
</feature>
<keyword evidence="7" id="KW-0695">RNA-directed DNA polymerase</keyword>
<dbReference type="Pfam" id="PF17917">
    <property type="entry name" value="RT_RNaseH"/>
    <property type="match status" value="1"/>
</dbReference>
<dbReference type="GO" id="GO:0015074">
    <property type="term" value="P:DNA integration"/>
    <property type="evidence" value="ECO:0007669"/>
    <property type="project" value="InterPro"/>
</dbReference>
<keyword evidence="6" id="KW-0378">Hydrolase</keyword>
<sequence length="1436" mass="159218">MSLSFVYEVDLSSATIEDIEASLLTHLLPPTLNGCLRAMRALQMPNHDNKLHSILLYVRELRALYKHALTFIPDHDPPKPEADDDDPDVDALAELLGSSPSGPSPAHRGLSKVAARVLLAAIRPSELQARLKTEVELQGARLFEDTVQIVKTEVERLQALASDLAGLDISSLTPSTTSAAVLTSVDRPRQGGGQSRQGRPAIGRTHGLPATPSKTPCPFCGGWHWRWQCPKADAAQRGSTQQSNQSPHPAQPTGQHDKQQPHTQARHTSGNANRQLPVPQPNADPTQQSDRRAGRMNLRPSSTLKKGRPVHETAHAQPVQSVDEPQPDSSYFTVQGKVNGETQTILIDSGSAPSCISQLLAERLKATIDTSVSIALLDVNKQLFMTKGVAKVSLSLPSAGNAMVTTEATFHVIERDDDHILVGCDILRALGFLSAKGLFVPTGVDCNEDPQTTEGLPPHKYLDPVPVAEASAAPQFFSDEVDVCPDQLHDPIREILRKHDAVFDPNLPEEPAAFPPMTIPTDGYIVNMKPRPLAPAKTEWLHDHVSDLRDKGITEANTGPYASPVVLVRKGDAWRLCIDYVLLNSHTTRDRHPLPNMREFLRRASGCDRFAALDLTSGYWQVPMADEDKEKTAFIAPGVHEQFTRMPFGLANAPSHFQRGIETILGPILHKGVDPYIDDLFMYSSEELFLKLLDDTLTRLEEANVRLGAKKCRIGYSEAPIVGFIVDKAGVHVDPERTRALRELPLPTDVHGLRTVLGKFQFLASFISEKRHELFKPLTALLEKDAVFSFGPAETEAFNTLKSLFTDDLFIAHPDLSLPWTLETDASNVGAGGVLYQTPNDNSGRQVLAYFSHTFTPTQTRWATCEQELFAIVYAFTHPSLTHLLRVKHVTLRTDHRNLIYMIYKSATNDKILRWRLTLADFNFEITHVPGKDNVIADSLSRYGHGQTTAQPVAAISVDARFKDRLAHFQGEDPEISKLPVDADGLRRRNGACMIPTCDQTKGLRQELIAIAHRGHHGARATYTRLRDDGYTWVSATQEIAAYVHSCPICLKARLSEFAQSSLGTTAVYKPFHTVAIDTIGPIPADMFGRKYIFVLVDMFTRYTELYASDENTADAAASAIWQQLVCRHGIPAAIKADNGPEYTGAVIKALLSDAEITEQHTLPYHPQSNGVVERRNAEVMKHLRCLTLNFNKFDEWIRLLPAVQLLLNTFICSATGLTPHSMLYGEHLDPSATRARLLAPTDPTASETILSSHREYLDNLTNHLKSLSKKGEETQRKVVEKRLAKGKTAETELKPGDLVLVQRNRTPKLHGHLGPYKILEILDHKAVVIADIITNTTTTVHRDHLLPFHVNYHFNKLRQLASSDEETFIVEKILKHRVKDDILELKVKWEGYDEPTYEPATALSGVSLARAYLRANKLRLRGARCHSISLTPSAL</sequence>
<dbReference type="PROSITE" id="PS50994">
    <property type="entry name" value="INTEGRASE"/>
    <property type="match status" value="1"/>
</dbReference>
<dbReference type="CDD" id="cd01647">
    <property type="entry name" value="RT_LTR"/>
    <property type="match status" value="1"/>
</dbReference>
<dbReference type="EC" id="2.7.7.49" evidence="1"/>
<proteinExistence type="predicted"/>
<dbReference type="Pfam" id="PF00665">
    <property type="entry name" value="rve"/>
    <property type="match status" value="1"/>
</dbReference>
<dbReference type="Pfam" id="PF00385">
    <property type="entry name" value="Chromo"/>
    <property type="match status" value="1"/>
</dbReference>
<dbReference type="Pfam" id="PF00078">
    <property type="entry name" value="RVT_1"/>
    <property type="match status" value="1"/>
</dbReference>
<dbReference type="GO" id="GO:0016787">
    <property type="term" value="F:hydrolase activity"/>
    <property type="evidence" value="ECO:0007669"/>
    <property type="project" value="UniProtKB-KW"/>
</dbReference>
<dbReference type="PROSITE" id="PS50878">
    <property type="entry name" value="RT_POL"/>
    <property type="match status" value="1"/>
</dbReference>
<dbReference type="Gene3D" id="2.40.50.40">
    <property type="match status" value="1"/>
</dbReference>
<evidence type="ECO:0000256" key="7">
    <source>
        <dbReference type="ARBA" id="ARBA00022918"/>
    </source>
</evidence>
<dbReference type="CDD" id="cd00303">
    <property type="entry name" value="retropepsin_like"/>
    <property type="match status" value="1"/>
</dbReference>
<dbReference type="SUPFAM" id="SSF54160">
    <property type="entry name" value="Chromo domain-like"/>
    <property type="match status" value="1"/>
</dbReference>
<dbReference type="EMBL" id="JAHDYR010000024">
    <property type="protein sequence ID" value="KAG9393484.1"/>
    <property type="molecule type" value="Genomic_DNA"/>
</dbReference>
<feature type="region of interest" description="Disordered" evidence="8">
    <location>
        <begin position="183"/>
        <end position="214"/>
    </location>
</feature>
<dbReference type="Gene3D" id="3.10.20.370">
    <property type="match status" value="1"/>
</dbReference>
<dbReference type="InterPro" id="IPR012337">
    <property type="entry name" value="RNaseH-like_sf"/>
</dbReference>
<name>A0A8J6B3G4_9EUKA</name>
<dbReference type="OrthoDB" id="425619at2759"/>
<dbReference type="Gene3D" id="1.10.340.70">
    <property type="match status" value="1"/>
</dbReference>
<evidence type="ECO:0000259" key="10">
    <source>
        <dbReference type="PROSITE" id="PS50878"/>
    </source>
</evidence>
<dbReference type="PROSITE" id="PS50013">
    <property type="entry name" value="CHROMO_2"/>
    <property type="match status" value="1"/>
</dbReference>
<evidence type="ECO:0000256" key="8">
    <source>
        <dbReference type="SAM" id="MobiDB-lite"/>
    </source>
</evidence>
<dbReference type="PANTHER" id="PTHR37984:SF5">
    <property type="entry name" value="PROTEIN NYNRIN-LIKE"/>
    <property type="match status" value="1"/>
</dbReference>
<dbReference type="InterPro" id="IPR041588">
    <property type="entry name" value="Integrase_H2C2"/>
</dbReference>
<accession>A0A8J6B3G4</accession>
<evidence type="ECO:0000256" key="5">
    <source>
        <dbReference type="ARBA" id="ARBA00022759"/>
    </source>
</evidence>
<keyword evidence="13" id="KW-1185">Reference proteome</keyword>
<evidence type="ECO:0000313" key="13">
    <source>
        <dbReference type="Proteomes" id="UP000717585"/>
    </source>
</evidence>
<dbReference type="SUPFAM" id="SSF50630">
    <property type="entry name" value="Acid proteases"/>
    <property type="match status" value="1"/>
</dbReference>
<dbReference type="SUPFAM" id="SSF53098">
    <property type="entry name" value="Ribonuclease H-like"/>
    <property type="match status" value="1"/>
</dbReference>
<evidence type="ECO:0000259" key="11">
    <source>
        <dbReference type="PROSITE" id="PS50994"/>
    </source>
</evidence>
<feature type="domain" description="Integrase catalytic" evidence="11">
    <location>
        <begin position="1067"/>
        <end position="1228"/>
    </location>
</feature>
<feature type="domain" description="Chromo" evidence="9">
    <location>
        <begin position="1369"/>
        <end position="1425"/>
    </location>
</feature>
<dbReference type="SMART" id="SM00298">
    <property type="entry name" value="CHROMO"/>
    <property type="match status" value="1"/>
</dbReference>
<dbReference type="SUPFAM" id="SSF56672">
    <property type="entry name" value="DNA/RNA polymerases"/>
    <property type="match status" value="1"/>
</dbReference>
<dbReference type="CDD" id="cd09274">
    <property type="entry name" value="RNase_HI_RT_Ty3"/>
    <property type="match status" value="1"/>
</dbReference>
<dbReference type="GO" id="GO:0004519">
    <property type="term" value="F:endonuclease activity"/>
    <property type="evidence" value="ECO:0007669"/>
    <property type="project" value="UniProtKB-KW"/>
</dbReference>
<dbReference type="GO" id="GO:0003676">
    <property type="term" value="F:nucleic acid binding"/>
    <property type="evidence" value="ECO:0007669"/>
    <property type="project" value="InterPro"/>
</dbReference>
<reference evidence="12" key="1">
    <citation type="submission" date="2021-05" db="EMBL/GenBank/DDBJ databases">
        <title>A free-living protist that lacks canonical eukaryotic 1 DNA replication and segregation systems.</title>
        <authorList>
            <person name="Salas-Leiva D.E."/>
            <person name="Tromer E.C."/>
            <person name="Curtis B.A."/>
            <person name="Jerlstrom-Hultqvist J."/>
            <person name="Kolisko M."/>
            <person name="Yi Z."/>
            <person name="Salas-Leiva J.S."/>
            <person name="Gallot-Lavallee L."/>
            <person name="Kops G.J.P.L."/>
            <person name="Archibald J.M."/>
            <person name="Simpson A.G.B."/>
            <person name="Roger A.J."/>
        </authorList>
    </citation>
    <scope>NUCLEOTIDE SEQUENCE</scope>
    <source>
        <strain evidence="12">BICM</strain>
    </source>
</reference>
<dbReference type="InterPro" id="IPR041373">
    <property type="entry name" value="RT_RNaseH"/>
</dbReference>
<evidence type="ECO:0000256" key="6">
    <source>
        <dbReference type="ARBA" id="ARBA00022801"/>
    </source>
</evidence>
<dbReference type="GO" id="GO:0003964">
    <property type="term" value="F:RNA-directed DNA polymerase activity"/>
    <property type="evidence" value="ECO:0007669"/>
    <property type="project" value="UniProtKB-KW"/>
</dbReference>
<evidence type="ECO:0000313" key="12">
    <source>
        <dbReference type="EMBL" id="KAG9393484.1"/>
    </source>
</evidence>
<dbReference type="CDD" id="cd00024">
    <property type="entry name" value="CD_CSD"/>
    <property type="match status" value="1"/>
</dbReference>
<feature type="compositionally biased region" description="Polar residues" evidence="8">
    <location>
        <begin position="237"/>
        <end position="254"/>
    </location>
</feature>